<keyword evidence="5 8" id="KW-0687">Ribonucleoprotein</keyword>
<evidence type="ECO:0000256" key="1">
    <source>
        <dbReference type="ARBA" id="ARBA00008945"/>
    </source>
</evidence>
<dbReference type="PANTHER" id="PTHR48432">
    <property type="entry name" value="S5 DRBM DOMAIN-CONTAINING PROTEIN"/>
    <property type="match status" value="1"/>
</dbReference>
<dbReference type="SUPFAM" id="SSF54768">
    <property type="entry name" value="dsRNA-binding domain-like"/>
    <property type="match status" value="1"/>
</dbReference>
<dbReference type="InterPro" id="IPR005324">
    <property type="entry name" value="Ribosomal_uS5_C"/>
</dbReference>
<evidence type="ECO:0000313" key="13">
    <source>
        <dbReference type="Proteomes" id="UP000228952"/>
    </source>
</evidence>
<evidence type="ECO:0000256" key="5">
    <source>
        <dbReference type="ARBA" id="ARBA00023274"/>
    </source>
</evidence>
<dbReference type="Pfam" id="PF03719">
    <property type="entry name" value="Ribosomal_S5_C"/>
    <property type="match status" value="1"/>
</dbReference>
<dbReference type="PANTHER" id="PTHR48432:SF1">
    <property type="entry name" value="S5 DRBM DOMAIN-CONTAINING PROTEIN"/>
    <property type="match status" value="1"/>
</dbReference>
<evidence type="ECO:0000256" key="4">
    <source>
        <dbReference type="ARBA" id="ARBA00022980"/>
    </source>
</evidence>
<dbReference type="Gene3D" id="3.30.160.20">
    <property type="match status" value="1"/>
</dbReference>
<dbReference type="Proteomes" id="UP000228952">
    <property type="component" value="Unassembled WGS sequence"/>
</dbReference>
<keyword evidence="4 8" id="KW-0689">Ribosomal protein</keyword>
<dbReference type="InterPro" id="IPR013810">
    <property type="entry name" value="Ribosomal_uS5_N"/>
</dbReference>
<evidence type="ECO:0000259" key="11">
    <source>
        <dbReference type="PROSITE" id="PS50881"/>
    </source>
</evidence>
<dbReference type="PROSITE" id="PS50881">
    <property type="entry name" value="S5_DSRBD"/>
    <property type="match status" value="1"/>
</dbReference>
<dbReference type="GO" id="GO:0019843">
    <property type="term" value="F:rRNA binding"/>
    <property type="evidence" value="ECO:0007669"/>
    <property type="project" value="UniProtKB-KW"/>
</dbReference>
<sequence>MDRNNNNNNNGGNRQGGNNRRPQQGGGNRGGYNRNNNQEEKLFSELIALRRVAKATSGAKRLRFSVVLIAGDKKGKLGIAMGKGADPQEAMQKAMKKASSKLFSFHMDMEKKSITHRVEARYKASSVLIKPAPLGTGVVAGGAIRKVLEIAGIENVVAKRLGAANSITNAYCTILALSKLKEIKRGSKPQKVSA</sequence>
<dbReference type="GO" id="GO:0005840">
    <property type="term" value="C:ribosome"/>
    <property type="evidence" value="ECO:0007669"/>
    <property type="project" value="UniProtKB-KW"/>
</dbReference>
<organism evidence="12 13">
    <name type="scientific">Candidatus Dojkabacteria bacterium CG_4_10_14_0_2_um_filter_Dojkabacteria_WS6_41_15</name>
    <dbReference type="NCBI Taxonomy" id="2014249"/>
    <lineage>
        <taxon>Bacteria</taxon>
        <taxon>Candidatus Dojkabacteria</taxon>
    </lineage>
</organism>
<protein>
    <recommendedName>
        <fullName evidence="6">Small ribosomal subunit protein uS5</fullName>
    </recommendedName>
    <alternativeName>
        <fullName evidence="7">30S ribosomal protein S5</fullName>
    </alternativeName>
</protein>
<name>A0A2M7W1V1_9BACT</name>
<accession>A0A2M7W1V1</accession>
<dbReference type="GO" id="GO:1990904">
    <property type="term" value="C:ribonucleoprotein complex"/>
    <property type="evidence" value="ECO:0007669"/>
    <property type="project" value="UniProtKB-UniRule"/>
</dbReference>
<reference evidence="13" key="1">
    <citation type="submission" date="2017-09" db="EMBL/GenBank/DDBJ databases">
        <title>Depth-based differentiation of microbial function through sediment-hosted aquifers and enrichment of novel symbionts in the deep terrestrial subsurface.</title>
        <authorList>
            <person name="Probst A.J."/>
            <person name="Ladd B."/>
            <person name="Jarett J.K."/>
            <person name="Geller-Mcgrath D.E."/>
            <person name="Sieber C.M.K."/>
            <person name="Emerson J.B."/>
            <person name="Anantharaman K."/>
            <person name="Thomas B.C."/>
            <person name="Malmstrom R."/>
            <person name="Stieglmeier M."/>
            <person name="Klingl A."/>
            <person name="Woyke T."/>
            <person name="Ryan C.M."/>
            <person name="Banfield J.F."/>
        </authorList>
    </citation>
    <scope>NUCLEOTIDE SEQUENCE [LARGE SCALE GENOMIC DNA]</scope>
</reference>
<dbReference type="GO" id="GO:0005737">
    <property type="term" value="C:cytoplasm"/>
    <property type="evidence" value="ECO:0007669"/>
    <property type="project" value="UniProtKB-ARBA"/>
</dbReference>
<evidence type="ECO:0000256" key="9">
    <source>
        <dbReference type="RuleBase" id="RU003823"/>
    </source>
</evidence>
<feature type="compositionally biased region" description="Low complexity" evidence="10">
    <location>
        <begin position="1"/>
        <end position="23"/>
    </location>
</feature>
<dbReference type="Pfam" id="PF00333">
    <property type="entry name" value="Ribosomal_S5"/>
    <property type="match status" value="1"/>
</dbReference>
<keyword evidence="3" id="KW-0694">RNA-binding</keyword>
<dbReference type="FunFam" id="3.30.230.10:FF:000002">
    <property type="entry name" value="30S ribosomal protein S5"/>
    <property type="match status" value="1"/>
</dbReference>
<dbReference type="InterPro" id="IPR020568">
    <property type="entry name" value="Ribosomal_Su5_D2-typ_SF"/>
</dbReference>
<proteinExistence type="inferred from homology"/>
<dbReference type="EMBL" id="PFQB01000075">
    <property type="protein sequence ID" value="PJA13795.1"/>
    <property type="molecule type" value="Genomic_DNA"/>
</dbReference>
<dbReference type="SUPFAM" id="SSF54211">
    <property type="entry name" value="Ribosomal protein S5 domain 2-like"/>
    <property type="match status" value="1"/>
</dbReference>
<keyword evidence="2" id="KW-0699">rRNA-binding</keyword>
<comment type="similarity">
    <text evidence="1 9">Belongs to the universal ribosomal protein uS5 family.</text>
</comment>
<evidence type="ECO:0000256" key="2">
    <source>
        <dbReference type="ARBA" id="ARBA00022730"/>
    </source>
</evidence>
<comment type="caution">
    <text evidence="12">The sequence shown here is derived from an EMBL/GenBank/DDBJ whole genome shotgun (WGS) entry which is preliminary data.</text>
</comment>
<dbReference type="GO" id="GO:0003735">
    <property type="term" value="F:structural constituent of ribosome"/>
    <property type="evidence" value="ECO:0007669"/>
    <property type="project" value="UniProtKB-UniRule"/>
</dbReference>
<dbReference type="InterPro" id="IPR000851">
    <property type="entry name" value="Ribosomal_uS5"/>
</dbReference>
<feature type="domain" description="S5 DRBM" evidence="11">
    <location>
        <begin position="42"/>
        <end position="105"/>
    </location>
</feature>
<evidence type="ECO:0000256" key="10">
    <source>
        <dbReference type="SAM" id="MobiDB-lite"/>
    </source>
</evidence>
<evidence type="ECO:0000256" key="3">
    <source>
        <dbReference type="ARBA" id="ARBA00022884"/>
    </source>
</evidence>
<evidence type="ECO:0000256" key="6">
    <source>
        <dbReference type="ARBA" id="ARBA00035255"/>
    </source>
</evidence>
<evidence type="ECO:0000256" key="8">
    <source>
        <dbReference type="PROSITE-ProRule" id="PRU00268"/>
    </source>
</evidence>
<dbReference type="GO" id="GO:0006412">
    <property type="term" value="P:translation"/>
    <property type="evidence" value="ECO:0007669"/>
    <property type="project" value="InterPro"/>
</dbReference>
<evidence type="ECO:0000313" key="12">
    <source>
        <dbReference type="EMBL" id="PJA13795.1"/>
    </source>
</evidence>
<dbReference type="AlphaFoldDB" id="A0A2M7W1V1"/>
<evidence type="ECO:0000256" key="7">
    <source>
        <dbReference type="ARBA" id="ARBA00035519"/>
    </source>
</evidence>
<dbReference type="InterPro" id="IPR014721">
    <property type="entry name" value="Ribsml_uS5_D2-typ_fold_subgr"/>
</dbReference>
<feature type="region of interest" description="Disordered" evidence="10">
    <location>
        <begin position="1"/>
        <end position="36"/>
    </location>
</feature>
<dbReference type="Gene3D" id="3.30.230.10">
    <property type="match status" value="1"/>
</dbReference>
<gene>
    <name evidence="12" type="ORF">COX64_02915</name>
</gene>